<feature type="region of interest" description="Disordered" evidence="1">
    <location>
        <begin position="414"/>
        <end position="465"/>
    </location>
</feature>
<dbReference type="SUPFAM" id="SSF53098">
    <property type="entry name" value="Ribonuclease H-like"/>
    <property type="match status" value="1"/>
</dbReference>
<dbReference type="Gene3D" id="3.40.50.2300">
    <property type="match status" value="1"/>
</dbReference>
<dbReference type="InterPro" id="IPR032474">
    <property type="entry name" value="Argonaute_N"/>
</dbReference>
<dbReference type="AlphaFoldDB" id="A0A2I2F969"/>
<dbReference type="SMART" id="SM01163">
    <property type="entry name" value="DUF1785"/>
    <property type="match status" value="1"/>
</dbReference>
<feature type="region of interest" description="Disordered" evidence="1">
    <location>
        <begin position="1"/>
        <end position="106"/>
    </location>
</feature>
<dbReference type="PANTHER" id="PTHR22891">
    <property type="entry name" value="EUKARYOTIC TRANSLATION INITIATION FACTOR 2C"/>
    <property type="match status" value="1"/>
</dbReference>
<keyword evidence="4" id="KW-1185">Reference proteome</keyword>
<dbReference type="InterPro" id="IPR014811">
    <property type="entry name" value="ArgoL1"/>
</dbReference>
<dbReference type="STRING" id="41067.A0A2I2F969"/>
<reference evidence="3 4" key="1">
    <citation type="submission" date="2017-12" db="EMBL/GenBank/DDBJ databases">
        <authorList>
            <consortium name="DOE Joint Genome Institute"/>
            <person name="Haridas S."/>
            <person name="Kjaerbolling I."/>
            <person name="Vesth T.C."/>
            <person name="Frisvad J.C."/>
            <person name="Nybo J.L."/>
            <person name="Theobald S."/>
            <person name="Kuo A."/>
            <person name="Bowyer P."/>
            <person name="Matsuda Y."/>
            <person name="Mondo S."/>
            <person name="Lyhne E.K."/>
            <person name="Kogle M.E."/>
            <person name="Clum A."/>
            <person name="Lipzen A."/>
            <person name="Salamov A."/>
            <person name="Ngan C.Y."/>
            <person name="Daum C."/>
            <person name="Chiniquy J."/>
            <person name="Barry K."/>
            <person name="LaButti K."/>
            <person name="Simmons B.A."/>
            <person name="Magnuson J.K."/>
            <person name="Mortensen U.H."/>
            <person name="Larsen T.O."/>
            <person name="Grigoriev I.V."/>
            <person name="Baker S.E."/>
            <person name="Andersen M.R."/>
            <person name="Nordberg H.P."/>
            <person name="Cantor M.N."/>
            <person name="Hua S.X."/>
        </authorList>
    </citation>
    <scope>NUCLEOTIDE SEQUENCE [LARGE SCALE GENOMIC DNA]</scope>
    <source>
        <strain evidence="3 4">CBS 102.13</strain>
    </source>
</reference>
<dbReference type="InterPro" id="IPR012337">
    <property type="entry name" value="RNaseH-like_sf"/>
</dbReference>
<protein>
    <submittedName>
        <fullName evidence="3">Piwi-domain-containing protein</fullName>
    </submittedName>
</protein>
<dbReference type="GeneID" id="36526106"/>
<proteinExistence type="predicted"/>
<dbReference type="RefSeq" id="XP_024671196.1">
    <property type="nucleotide sequence ID" value="XM_024818946.1"/>
</dbReference>
<dbReference type="Pfam" id="PF16488">
    <property type="entry name" value="ArgoL2"/>
    <property type="match status" value="1"/>
</dbReference>
<name>A0A2I2F969_ASPCN</name>
<dbReference type="InterPro" id="IPR003100">
    <property type="entry name" value="PAZ_dom"/>
</dbReference>
<dbReference type="Pfam" id="PF16486">
    <property type="entry name" value="ArgoN"/>
    <property type="match status" value="1"/>
</dbReference>
<dbReference type="GO" id="GO:0003723">
    <property type="term" value="F:RNA binding"/>
    <property type="evidence" value="ECO:0007669"/>
    <property type="project" value="InterPro"/>
</dbReference>
<evidence type="ECO:0000259" key="2">
    <source>
        <dbReference type="PROSITE" id="PS50822"/>
    </source>
</evidence>
<dbReference type="InterPro" id="IPR032472">
    <property type="entry name" value="ArgoL2"/>
</dbReference>
<sequence>MSAPRGRGRGGDRGRGGGPGGAGARGGGRGSTVDIPFRQSGPPGDNRGRGRGRGDFGDRGGRGRGDFGDRGGRGRGNFGDRGRGGRGGGGGRGGRGGFDQGPRIYSPEGGVVAPSAEVQKTENAVVTALAAKKREPGFPERPAYGTQGQAVTLFANYLDLKSVGNQLFRYNVNILGNSATKNPPAGRKARQIISLLLEEHFLEHRSHIVTDHRSTLVSRLKILDSEDTSRDYDVRYKDEHDDDYAEEPKIYRVKVQFTGSLSPSDLLNYLTSTNAGALFESKQEVIQAMNILLGYHAKTNPDVGSVGANKHFALRGPGREKWDLGAGLEVFRGYVVSARAATSRLLVNVQVKYVACYQEGPLAAVIGSFQQTRSRDINELRRFLSKLRVRVTHIQRKNKRGEIIPRFKTIVGPATKADGSGLPNRPKVDRHGAGPKDVQFFLDAPGQPSAKQGGKGKKAAKAGPAPAGKYVTVADFFRQQYNMTADPRMPVVNVGTRENPSYLPVEACEVVAGQPAKTKLTPNQTRGMLNFAVRPPPQNAQSIATNGTGILGLGAPPNQTLQEFGVQPDPKLITVPGRVLPVPNIYYKDEKSGQKQVRPNFGSWNMRSIRFSTPSKMTSWTYLVVDFEGRRPFFDSPAALDGPLKRFTDKLNEVGVISAPYKPGSRVEVNEMNYEAVVDSAIARLIAVHRPQVILTILPSVDTGLYNCIKQTCDIKHGVRNINVLADKFAKCDDQYFANVGLKFNLKLGGNNQVLRASDLGLIGEGKTMLVGIDVTHPSPGSSDNAPSVAGMVASVDALLGQWPAEIRVQREKRNEMVEDLNAMLKAHLHRWQRGHKNQLPENIIVYRDGVSEGQYDTVVEKELPLLKAACKETYPATDTAKQLPRISIVVVGKRHHTRFYPTSDPTADRSGNPSNGTVVDRGVTEARNWDFFLQAHTALKGTARPAHYYTVWDEIFLRQKPSPPNQNTADILEGLTHRLCYLFGRATKAVSICPPAYYADLVCTRARCYLSSAFDPTPSGSIVTGSGGADALVDDASVRIHANVKDSMFYI</sequence>
<accession>A0A2I2F969</accession>
<dbReference type="SUPFAM" id="SSF101690">
    <property type="entry name" value="PAZ domain"/>
    <property type="match status" value="1"/>
</dbReference>
<dbReference type="Gene3D" id="3.30.420.10">
    <property type="entry name" value="Ribonuclease H-like superfamily/Ribonuclease H"/>
    <property type="match status" value="1"/>
</dbReference>
<dbReference type="SMART" id="SM00950">
    <property type="entry name" value="Piwi"/>
    <property type="match status" value="1"/>
</dbReference>
<feature type="compositionally biased region" description="Basic and acidic residues" evidence="1">
    <location>
        <begin position="46"/>
        <end position="83"/>
    </location>
</feature>
<dbReference type="CDD" id="cd02846">
    <property type="entry name" value="PAZ_argonaute_like"/>
    <property type="match status" value="1"/>
</dbReference>
<dbReference type="OrthoDB" id="10252740at2759"/>
<dbReference type="Pfam" id="PF02171">
    <property type="entry name" value="Piwi"/>
    <property type="match status" value="1"/>
</dbReference>
<feature type="domain" description="Piwi" evidence="2">
    <location>
        <begin position="693"/>
        <end position="1012"/>
    </location>
</feature>
<gene>
    <name evidence="3" type="ORF">BDW47DRAFT_40721</name>
</gene>
<dbReference type="Proteomes" id="UP000234585">
    <property type="component" value="Unassembled WGS sequence"/>
</dbReference>
<dbReference type="Pfam" id="PF02170">
    <property type="entry name" value="PAZ"/>
    <property type="match status" value="1"/>
</dbReference>
<feature type="compositionally biased region" description="Gly residues" evidence="1">
    <location>
        <begin position="16"/>
        <end position="30"/>
    </location>
</feature>
<dbReference type="InterPro" id="IPR045246">
    <property type="entry name" value="Piwi_ago-like"/>
</dbReference>
<dbReference type="PROSITE" id="PS50822">
    <property type="entry name" value="PIWI"/>
    <property type="match status" value="1"/>
</dbReference>
<organism evidence="3 4">
    <name type="scientific">Aspergillus candidus</name>
    <dbReference type="NCBI Taxonomy" id="41067"/>
    <lineage>
        <taxon>Eukaryota</taxon>
        <taxon>Fungi</taxon>
        <taxon>Dikarya</taxon>
        <taxon>Ascomycota</taxon>
        <taxon>Pezizomycotina</taxon>
        <taxon>Eurotiomycetes</taxon>
        <taxon>Eurotiomycetidae</taxon>
        <taxon>Eurotiales</taxon>
        <taxon>Aspergillaceae</taxon>
        <taxon>Aspergillus</taxon>
        <taxon>Aspergillus subgen. Circumdati</taxon>
    </lineage>
</organism>
<dbReference type="InterPro" id="IPR036397">
    <property type="entry name" value="RNaseH_sf"/>
</dbReference>
<dbReference type="CDD" id="cd04657">
    <property type="entry name" value="Piwi_ago-like"/>
    <property type="match status" value="1"/>
</dbReference>
<evidence type="ECO:0000313" key="3">
    <source>
        <dbReference type="EMBL" id="PLB37184.1"/>
    </source>
</evidence>
<dbReference type="InterPro" id="IPR036085">
    <property type="entry name" value="PAZ_dom_sf"/>
</dbReference>
<evidence type="ECO:0000313" key="4">
    <source>
        <dbReference type="Proteomes" id="UP000234585"/>
    </source>
</evidence>
<evidence type="ECO:0000256" key="1">
    <source>
        <dbReference type="SAM" id="MobiDB-lite"/>
    </source>
</evidence>
<dbReference type="InterPro" id="IPR003165">
    <property type="entry name" value="Piwi"/>
</dbReference>
<dbReference type="EMBL" id="KZ559145">
    <property type="protein sequence ID" value="PLB37184.1"/>
    <property type="molecule type" value="Genomic_DNA"/>
</dbReference>
<feature type="compositionally biased region" description="Gly residues" evidence="1">
    <location>
        <begin position="84"/>
        <end position="99"/>
    </location>
</feature>
<dbReference type="Gene3D" id="2.170.260.10">
    <property type="entry name" value="paz domain"/>
    <property type="match status" value="1"/>
</dbReference>
<dbReference type="Pfam" id="PF08699">
    <property type="entry name" value="ArgoL1"/>
    <property type="match status" value="1"/>
</dbReference>